<evidence type="ECO:0000256" key="2">
    <source>
        <dbReference type="ARBA" id="ARBA00010876"/>
    </source>
</evidence>
<keyword evidence="7" id="KW-1185">Reference proteome</keyword>
<dbReference type="InterPro" id="IPR006224">
    <property type="entry name" value="PsdUridine_synth_RluA-like_CS"/>
</dbReference>
<dbReference type="CDD" id="cd00165">
    <property type="entry name" value="S4"/>
    <property type="match status" value="1"/>
</dbReference>
<keyword evidence="4" id="KW-0413">Isomerase</keyword>
<dbReference type="SUPFAM" id="SSF55120">
    <property type="entry name" value="Pseudouridine synthase"/>
    <property type="match status" value="1"/>
</dbReference>
<evidence type="ECO:0000256" key="4">
    <source>
        <dbReference type="RuleBase" id="RU362028"/>
    </source>
</evidence>
<comment type="caution">
    <text evidence="6">The sequence shown here is derived from an EMBL/GenBank/DDBJ whole genome shotgun (WGS) entry which is preliminary data.</text>
</comment>
<comment type="function">
    <text evidence="4">Responsible for synthesis of pseudouridine from uracil.</text>
</comment>
<dbReference type="InterPro" id="IPR006225">
    <property type="entry name" value="PsdUridine_synth_RluC/D"/>
</dbReference>
<dbReference type="InterPro" id="IPR050188">
    <property type="entry name" value="RluA_PseudoU_synthase"/>
</dbReference>
<dbReference type="Proteomes" id="UP001597104">
    <property type="component" value="Unassembled WGS sequence"/>
</dbReference>
<dbReference type="Gene3D" id="3.30.2350.10">
    <property type="entry name" value="Pseudouridine synthase"/>
    <property type="match status" value="1"/>
</dbReference>
<accession>A0ABW3EBF8</accession>
<feature type="domain" description="Pseudouridine synthase RsuA/RluA-like" evidence="5">
    <location>
        <begin position="86"/>
        <end position="236"/>
    </location>
</feature>
<evidence type="ECO:0000313" key="7">
    <source>
        <dbReference type="Proteomes" id="UP001597104"/>
    </source>
</evidence>
<dbReference type="Pfam" id="PF00849">
    <property type="entry name" value="PseudoU_synth_2"/>
    <property type="match status" value="1"/>
</dbReference>
<gene>
    <name evidence="6" type="ORF">ACFQZ7_07790</name>
</gene>
<dbReference type="RefSeq" id="WP_137637557.1">
    <property type="nucleotide sequence ID" value="NZ_BJDN01000010.1"/>
</dbReference>
<reference evidence="7" key="1">
    <citation type="journal article" date="2019" name="Int. J. Syst. Evol. Microbiol.">
        <title>The Global Catalogue of Microorganisms (GCM) 10K type strain sequencing project: providing services to taxonomists for standard genome sequencing and annotation.</title>
        <authorList>
            <consortium name="The Broad Institute Genomics Platform"/>
            <consortium name="The Broad Institute Genome Sequencing Center for Infectious Disease"/>
            <person name="Wu L."/>
            <person name="Ma J."/>
        </authorList>
    </citation>
    <scope>NUCLEOTIDE SEQUENCE [LARGE SCALE GENOMIC DNA]</scope>
    <source>
        <strain evidence="7">CCM 8925</strain>
    </source>
</reference>
<dbReference type="EMBL" id="JBHTIO010000037">
    <property type="protein sequence ID" value="MFD0897641.1"/>
    <property type="molecule type" value="Genomic_DNA"/>
</dbReference>
<dbReference type="InterPro" id="IPR006145">
    <property type="entry name" value="PsdUridine_synth_RsuA/RluA"/>
</dbReference>
<evidence type="ECO:0000256" key="3">
    <source>
        <dbReference type="PROSITE-ProRule" id="PRU00182"/>
    </source>
</evidence>
<comment type="similarity">
    <text evidence="2 4">Belongs to the pseudouridine synthase RluA family.</text>
</comment>
<evidence type="ECO:0000313" key="6">
    <source>
        <dbReference type="EMBL" id="MFD0897641.1"/>
    </source>
</evidence>
<dbReference type="InterPro" id="IPR020103">
    <property type="entry name" value="PsdUridine_synth_cat_dom_sf"/>
</dbReference>
<keyword evidence="3" id="KW-0694">RNA-binding</keyword>
<name>A0ABW3EBF8_9LACO</name>
<dbReference type="PROSITE" id="PS01129">
    <property type="entry name" value="PSI_RLU"/>
    <property type="match status" value="1"/>
</dbReference>
<dbReference type="PROSITE" id="PS50889">
    <property type="entry name" value="S4"/>
    <property type="match status" value="1"/>
</dbReference>
<evidence type="ECO:0000259" key="5">
    <source>
        <dbReference type="Pfam" id="PF00849"/>
    </source>
</evidence>
<dbReference type="EC" id="5.4.99.-" evidence="4"/>
<proteinExistence type="inferred from homology"/>
<protein>
    <recommendedName>
        <fullName evidence="4">Pseudouridine synthase</fullName>
        <ecNumber evidence="4">5.4.99.-</ecNumber>
    </recommendedName>
</protein>
<dbReference type="PANTHER" id="PTHR21600:SF35">
    <property type="entry name" value="PSEUDOURIDINE SYNTHASE"/>
    <property type="match status" value="1"/>
</dbReference>
<sequence length="292" mass="32989">MEFSWRKTDDNEEKVRYFLQQHGISGRLFKQVTGQGKILINNQLAASTGVRVHPGDQITIQLPPEKSDQRLTVSTQPIQVIYADNNWLVVNKPTGLASIPGPTNQTDTLLNRILGWLQQQNSPDTVPHVVTRLDRFTSGLVLLARHRFAHSLIARQLMDHSLDKRYYAIVAGHLTAKHGFLTQPIGRQGEAIRRQVMANGKAAKTEYWQVSKLATATLVKVKLYTGRTHQIRVHFTAQGHPLLGDQLYGGPLDQGIQRQALHAYELNFYDPFTQQVMHFTCPMPSDMQALLK</sequence>
<dbReference type="PANTHER" id="PTHR21600">
    <property type="entry name" value="MITOCHONDRIAL RNA PSEUDOURIDINE SYNTHASE"/>
    <property type="match status" value="1"/>
</dbReference>
<dbReference type="CDD" id="cd02869">
    <property type="entry name" value="PseudoU_synth_RluA_like"/>
    <property type="match status" value="1"/>
</dbReference>
<dbReference type="NCBIfam" id="TIGR00005">
    <property type="entry name" value="rluA_subfam"/>
    <property type="match status" value="1"/>
</dbReference>
<organism evidence="6 7">
    <name type="scientific">Loigolactobacillus binensis</name>
    <dbReference type="NCBI Taxonomy" id="2559922"/>
    <lineage>
        <taxon>Bacteria</taxon>
        <taxon>Bacillati</taxon>
        <taxon>Bacillota</taxon>
        <taxon>Bacilli</taxon>
        <taxon>Lactobacillales</taxon>
        <taxon>Lactobacillaceae</taxon>
        <taxon>Loigolactobacillus</taxon>
    </lineage>
</organism>
<comment type="catalytic activity">
    <reaction evidence="1 4">
        <text>a uridine in RNA = a pseudouridine in RNA</text>
        <dbReference type="Rhea" id="RHEA:48348"/>
        <dbReference type="Rhea" id="RHEA-COMP:12068"/>
        <dbReference type="Rhea" id="RHEA-COMP:12069"/>
        <dbReference type="ChEBI" id="CHEBI:65314"/>
        <dbReference type="ChEBI" id="CHEBI:65315"/>
    </reaction>
</comment>
<evidence type="ECO:0000256" key="1">
    <source>
        <dbReference type="ARBA" id="ARBA00000073"/>
    </source>
</evidence>